<evidence type="ECO:0000256" key="3">
    <source>
        <dbReference type="ARBA" id="ARBA00023163"/>
    </source>
</evidence>
<dbReference type="PRINTS" id="PR00598">
    <property type="entry name" value="HTHMARR"/>
</dbReference>
<reference evidence="5" key="1">
    <citation type="submission" date="2017-03" db="EMBL/GenBank/DDBJ databases">
        <authorList>
            <consortium name="AG Boll"/>
        </authorList>
    </citation>
    <scope>NUCLEOTIDE SEQUENCE [LARGE SCALE GENOMIC DNA]</scope>
    <source>
        <strain evidence="5">Chol</strain>
    </source>
</reference>
<dbReference type="EMBL" id="LT837803">
    <property type="protein sequence ID" value="SMB21108.1"/>
    <property type="molecule type" value="Genomic_DNA"/>
</dbReference>
<dbReference type="Gene3D" id="1.10.10.10">
    <property type="entry name" value="Winged helix-like DNA-binding domain superfamily/Winged helix DNA-binding domain"/>
    <property type="match status" value="1"/>
</dbReference>
<dbReference type="Pfam" id="PF12802">
    <property type="entry name" value="MarR_2"/>
    <property type="match status" value="1"/>
</dbReference>
<proteinExistence type="predicted"/>
<dbReference type="InterPro" id="IPR036390">
    <property type="entry name" value="WH_DNA-bd_sf"/>
</dbReference>
<dbReference type="SMART" id="SM00347">
    <property type="entry name" value="HTH_MARR"/>
    <property type="match status" value="1"/>
</dbReference>
<dbReference type="PROSITE" id="PS50995">
    <property type="entry name" value="HTH_MARR_2"/>
    <property type="match status" value="1"/>
</dbReference>
<organism evidence="5 6">
    <name type="scientific">Sterolibacterium denitrificans</name>
    <dbReference type="NCBI Taxonomy" id="157592"/>
    <lineage>
        <taxon>Bacteria</taxon>
        <taxon>Pseudomonadati</taxon>
        <taxon>Pseudomonadota</taxon>
        <taxon>Betaproteobacteria</taxon>
        <taxon>Nitrosomonadales</taxon>
        <taxon>Sterolibacteriaceae</taxon>
        <taxon>Sterolibacterium</taxon>
    </lineage>
</organism>
<evidence type="ECO:0000313" key="5">
    <source>
        <dbReference type="EMBL" id="SMB21108.1"/>
    </source>
</evidence>
<dbReference type="PANTHER" id="PTHR42756:SF1">
    <property type="entry name" value="TRANSCRIPTIONAL REPRESSOR OF EMRAB OPERON"/>
    <property type="match status" value="1"/>
</dbReference>
<evidence type="ECO:0000256" key="1">
    <source>
        <dbReference type="ARBA" id="ARBA00023015"/>
    </source>
</evidence>
<dbReference type="GO" id="GO:0003677">
    <property type="term" value="F:DNA binding"/>
    <property type="evidence" value="ECO:0007669"/>
    <property type="project" value="UniProtKB-KW"/>
</dbReference>
<name>A0A7Z7MU08_9PROT</name>
<gene>
    <name evidence="5" type="ORF">SDENCHOL_10116</name>
</gene>
<dbReference type="Proteomes" id="UP000242886">
    <property type="component" value="Chromosome SDENCHOL"/>
</dbReference>
<feature type="domain" description="HTH marR-type" evidence="4">
    <location>
        <begin position="22"/>
        <end position="160"/>
    </location>
</feature>
<keyword evidence="3" id="KW-0804">Transcription</keyword>
<evidence type="ECO:0000256" key="2">
    <source>
        <dbReference type="ARBA" id="ARBA00023125"/>
    </source>
</evidence>
<sequence>MSATKLDPILERYRQNWPEVFEPRIMSLLLAMQHVHVAESVNYDWVMARHRLSLAEFDVLATLRRADTRELTPSELQQSMVITSGGLSKVIQQLEARELVTRSTAENDRRVKPVSLTAKGVRLIEPAMVELLEASSTAIRAHLSNKEIDQLVELLEKLAGRAKA</sequence>
<dbReference type="SUPFAM" id="SSF46785">
    <property type="entry name" value="Winged helix' DNA-binding domain"/>
    <property type="match status" value="1"/>
</dbReference>
<dbReference type="RefSeq" id="WP_172954956.1">
    <property type="nucleotide sequence ID" value="NZ_LT837803.1"/>
</dbReference>
<keyword evidence="6" id="KW-1185">Reference proteome</keyword>
<dbReference type="PANTHER" id="PTHR42756">
    <property type="entry name" value="TRANSCRIPTIONAL REGULATOR, MARR"/>
    <property type="match status" value="1"/>
</dbReference>
<keyword evidence="1" id="KW-0805">Transcription regulation</keyword>
<accession>A0A7Z7MU08</accession>
<evidence type="ECO:0000313" key="6">
    <source>
        <dbReference type="Proteomes" id="UP000242886"/>
    </source>
</evidence>
<protein>
    <submittedName>
        <fullName evidence="5">Transcriptional regulator, MarR family</fullName>
    </submittedName>
</protein>
<dbReference type="InterPro" id="IPR036388">
    <property type="entry name" value="WH-like_DNA-bd_sf"/>
</dbReference>
<dbReference type="InterPro" id="IPR000835">
    <property type="entry name" value="HTH_MarR-typ"/>
</dbReference>
<keyword evidence="2" id="KW-0238">DNA-binding</keyword>
<dbReference type="GO" id="GO:0003700">
    <property type="term" value="F:DNA-binding transcription factor activity"/>
    <property type="evidence" value="ECO:0007669"/>
    <property type="project" value="InterPro"/>
</dbReference>
<dbReference type="AlphaFoldDB" id="A0A7Z7MU08"/>
<evidence type="ECO:0000259" key="4">
    <source>
        <dbReference type="PROSITE" id="PS50995"/>
    </source>
</evidence>